<evidence type="ECO:0000256" key="3">
    <source>
        <dbReference type="ARBA" id="ARBA00022989"/>
    </source>
</evidence>
<keyword evidence="3" id="KW-1133">Transmembrane helix</keyword>
<dbReference type="PANTHER" id="PTHR21461">
    <property type="entry name" value="GLYCOSYLTRANSFERASE FAMILY 92 PROTEIN"/>
    <property type="match status" value="1"/>
</dbReference>
<dbReference type="OrthoDB" id="2526284at2759"/>
<comment type="subcellular location">
    <subcellularLocation>
        <location evidence="1">Membrane</location>
        <topology evidence="1">Single-pass membrane protein</topology>
    </subcellularLocation>
</comment>
<dbReference type="AlphaFoldDB" id="A0A0P9EN20"/>
<evidence type="ECO:0000313" key="5">
    <source>
        <dbReference type="EMBL" id="KPV73314.1"/>
    </source>
</evidence>
<dbReference type="OMA" id="WILDCDV"/>
<dbReference type="GO" id="GO:0016757">
    <property type="term" value="F:glycosyltransferase activity"/>
    <property type="evidence" value="ECO:0007669"/>
    <property type="project" value="TreeGrafter"/>
</dbReference>
<accession>A0A0P9EN20</accession>
<evidence type="ECO:0000256" key="4">
    <source>
        <dbReference type="SAM" id="MobiDB-lite"/>
    </source>
</evidence>
<dbReference type="Proteomes" id="UP000053890">
    <property type="component" value="Unassembled WGS sequence"/>
</dbReference>
<evidence type="ECO:0000256" key="2">
    <source>
        <dbReference type="ARBA" id="ARBA00022692"/>
    </source>
</evidence>
<dbReference type="GeneID" id="28978102"/>
<keyword evidence="2" id="KW-0812">Transmembrane</keyword>
<reference evidence="5 6" key="1">
    <citation type="journal article" date="2015" name="Front. Microbiol.">
        <title>Genome sequence of the plant growth promoting endophytic yeast Rhodotorula graminis WP1.</title>
        <authorList>
            <person name="Firrincieli A."/>
            <person name="Otillar R."/>
            <person name="Salamov A."/>
            <person name="Schmutz J."/>
            <person name="Khan Z."/>
            <person name="Redman R.S."/>
            <person name="Fleck N.D."/>
            <person name="Lindquist E."/>
            <person name="Grigoriev I.V."/>
            <person name="Doty S.L."/>
        </authorList>
    </citation>
    <scope>NUCLEOTIDE SEQUENCE [LARGE SCALE GENOMIC DNA]</scope>
    <source>
        <strain evidence="5 6">WP1</strain>
    </source>
</reference>
<evidence type="ECO:0000313" key="6">
    <source>
        <dbReference type="Proteomes" id="UP000053890"/>
    </source>
</evidence>
<keyword evidence="6" id="KW-1185">Reference proteome</keyword>
<name>A0A0P9EN20_RHOGW</name>
<dbReference type="Pfam" id="PF13704">
    <property type="entry name" value="Glyco_tranf_2_4"/>
    <property type="match status" value="1"/>
</dbReference>
<evidence type="ECO:0000256" key="1">
    <source>
        <dbReference type="ARBA" id="ARBA00004167"/>
    </source>
</evidence>
<keyword evidence="5" id="KW-0808">Transferase</keyword>
<sequence>MSVTRKLHWAMSNSRVAFALLLPLAGLSYFAYELLVAPSRPPLERLAASSDPDLAASSDSLNSGGGGLGSLVYQYTPGFLASQLPAALEGTLDELLHVPKNEVGGIAICASIKNEARFITEWLLYNRANGVDRFYLYDTGSTDNTLEVLQPWMETGVVVLHKFKADQGGYFQLNSLETCSRTYGLESDWILDCDVDEFYVATPALTSHQRLPAATTFEMPDQPLRRLLFDNYIYSSVDAIAASRITWKNAGFARLPDNASVLASQTLRDIYHAIPYGKLEYTKSLLRSAKTPGWYIPGAHFLRNDDLRKENARIVTADGQLIPVIDLKPGNANPGTLYKGHNTFRVFEPLVMYHYVERDLEARLPRAALFNCLDKLKNAQRVRKGGWRDQAGEAGCKSFELYQPDDEWVPMHEKGGFYGGAVKDMTMSNSWYGQHLPGLIRLVLQRADQIVAEGNVRQAKLVDPHPALVAEWVRKGKNPQNGMDIVKEDEPEKKEEDEA</sequence>
<dbReference type="GO" id="GO:0016020">
    <property type="term" value="C:membrane"/>
    <property type="evidence" value="ECO:0007669"/>
    <property type="project" value="UniProtKB-SubCell"/>
</dbReference>
<organism evidence="5 6">
    <name type="scientific">Rhodotorula graminis (strain WP1)</name>
    <dbReference type="NCBI Taxonomy" id="578459"/>
    <lineage>
        <taxon>Eukaryota</taxon>
        <taxon>Fungi</taxon>
        <taxon>Dikarya</taxon>
        <taxon>Basidiomycota</taxon>
        <taxon>Pucciniomycotina</taxon>
        <taxon>Microbotryomycetes</taxon>
        <taxon>Sporidiobolales</taxon>
        <taxon>Sporidiobolaceae</taxon>
        <taxon>Rhodotorula</taxon>
    </lineage>
</organism>
<gene>
    <name evidence="5" type="ORF">RHOBADRAFT_55074</name>
</gene>
<dbReference type="RefSeq" id="XP_018269363.1">
    <property type="nucleotide sequence ID" value="XM_018417654.1"/>
</dbReference>
<dbReference type="STRING" id="578459.A0A0P9EN20"/>
<keyword evidence="3" id="KW-0472">Membrane</keyword>
<dbReference type="EMBL" id="KQ474083">
    <property type="protein sequence ID" value="KPV73314.1"/>
    <property type="molecule type" value="Genomic_DNA"/>
</dbReference>
<feature type="compositionally biased region" description="Basic and acidic residues" evidence="4">
    <location>
        <begin position="485"/>
        <end position="499"/>
    </location>
</feature>
<protein>
    <submittedName>
        <fullName evidence="5">Glycosyltransferase family 2 protein</fullName>
    </submittedName>
</protein>
<dbReference type="GO" id="GO:0005737">
    <property type="term" value="C:cytoplasm"/>
    <property type="evidence" value="ECO:0007669"/>
    <property type="project" value="TreeGrafter"/>
</dbReference>
<dbReference type="PANTHER" id="PTHR21461:SF69">
    <property type="entry name" value="GLYCOSYLTRANSFERASE FAMILY 92 PROTEIN"/>
    <property type="match status" value="1"/>
</dbReference>
<feature type="region of interest" description="Disordered" evidence="4">
    <location>
        <begin position="478"/>
        <end position="499"/>
    </location>
</feature>
<proteinExistence type="predicted"/>